<reference evidence="1 2" key="1">
    <citation type="submission" date="2020-12" db="EMBL/GenBank/DDBJ databases">
        <title>Novel Thalassolituus-related marine hydrocarbonoclastic bacteria mediated algae-derived hydrocarbons mineralization in twilight zone of the northern South China Sea.</title>
        <authorList>
            <person name="Dong C."/>
        </authorList>
    </citation>
    <scope>NUCLEOTIDE SEQUENCE [LARGE SCALE GENOMIC DNA]</scope>
    <source>
        <strain evidence="1 2">IMCC1826</strain>
    </source>
</reference>
<accession>A0ABS7ZTT3</accession>
<dbReference type="RefSeq" id="WP_225676740.1">
    <property type="nucleotide sequence ID" value="NZ_JAEDAH010000099.1"/>
</dbReference>
<proteinExistence type="predicted"/>
<organism evidence="1 2">
    <name type="scientific">Thalassolituus marinus</name>
    <dbReference type="NCBI Taxonomy" id="671053"/>
    <lineage>
        <taxon>Bacteria</taxon>
        <taxon>Pseudomonadati</taxon>
        <taxon>Pseudomonadota</taxon>
        <taxon>Gammaproteobacteria</taxon>
        <taxon>Oceanospirillales</taxon>
        <taxon>Oceanospirillaceae</taxon>
        <taxon>Thalassolituus</taxon>
    </lineage>
</organism>
<keyword evidence="2" id="KW-1185">Reference proteome</keyword>
<evidence type="ECO:0000313" key="1">
    <source>
        <dbReference type="EMBL" id="MCA6065114.1"/>
    </source>
</evidence>
<dbReference type="Proteomes" id="UP000714380">
    <property type="component" value="Unassembled WGS sequence"/>
</dbReference>
<name>A0ABS7ZTT3_9GAMM</name>
<protein>
    <submittedName>
        <fullName evidence="1">Uncharacterized protein</fullName>
    </submittedName>
</protein>
<comment type="caution">
    <text evidence="1">The sequence shown here is derived from an EMBL/GenBank/DDBJ whole genome shotgun (WGS) entry which is preliminary data.</text>
</comment>
<evidence type="ECO:0000313" key="2">
    <source>
        <dbReference type="Proteomes" id="UP000714380"/>
    </source>
</evidence>
<dbReference type="EMBL" id="JAEDAH010000099">
    <property type="protein sequence ID" value="MCA6065114.1"/>
    <property type="molecule type" value="Genomic_DNA"/>
</dbReference>
<gene>
    <name evidence="1" type="ORF">I9W95_16055</name>
</gene>
<sequence length="123" mass="13079">MILQNTSDLIAQVTHQQLPSGIPVDVAQLVNGSALVISADALALYRNADGVGDALGNGLVRSIDLPLTLTQENDAFLQEHKAGYVGLSGGVVLLITLNDIQVFSSKEDALRNRNELIRMSLAI</sequence>